<dbReference type="Pfam" id="PF13399">
    <property type="entry name" value="LytR_C"/>
    <property type="match status" value="1"/>
</dbReference>
<organism evidence="4 5">
    <name type="scientific">Klugiella xanthotipulae</name>
    <dbReference type="NCBI Taxonomy" id="244735"/>
    <lineage>
        <taxon>Bacteria</taxon>
        <taxon>Bacillati</taxon>
        <taxon>Actinomycetota</taxon>
        <taxon>Actinomycetes</taxon>
        <taxon>Micrococcales</taxon>
        <taxon>Microbacteriaceae</taxon>
        <taxon>Klugiella</taxon>
    </lineage>
</organism>
<name>A0A543I4Z3_9MICO</name>
<dbReference type="OrthoDB" id="5125199at2"/>
<keyword evidence="5" id="KW-1185">Reference proteome</keyword>
<feature type="compositionally biased region" description="Polar residues" evidence="1">
    <location>
        <begin position="50"/>
        <end position="68"/>
    </location>
</feature>
<evidence type="ECO:0000259" key="3">
    <source>
        <dbReference type="Pfam" id="PF13399"/>
    </source>
</evidence>
<dbReference type="AlphaFoldDB" id="A0A543I4Z3"/>
<dbReference type="InterPro" id="IPR027381">
    <property type="entry name" value="LytR/CpsA/Psr_C"/>
</dbReference>
<comment type="caution">
    <text evidence="4">The sequence shown here is derived from an EMBL/GenBank/DDBJ whole genome shotgun (WGS) entry which is preliminary data.</text>
</comment>
<protein>
    <submittedName>
        <fullName evidence="4">LytR cell envelope-related transcriptional attenuator</fullName>
    </submittedName>
</protein>
<keyword evidence="2" id="KW-0812">Transmembrane</keyword>
<proteinExistence type="predicted"/>
<sequence>MFSVYAEWVSRGTLRHGRGWAILSELETQKRDGTPKAMARNGNDKHLVSSRGSATSSGHRSNSINVLQSDEDPFEKPQMGKRVGVHRSASRRGTKWIRFMWAALATIVLAVGGILYLAIGEGNLNLSIPGSTAQPTAVEETPAADAVVSPDTSITILNGTSDITLGDETSAFITAGSLGEVTYSGSNTTEDVEISAVFYVNAADEGLARGLAEKLGGLQYYLSADYSEFGSQLIVLLGSDFQVPTQ</sequence>
<evidence type="ECO:0000256" key="2">
    <source>
        <dbReference type="SAM" id="Phobius"/>
    </source>
</evidence>
<dbReference type="EMBL" id="VFPN01000001">
    <property type="protein sequence ID" value="TQM65637.1"/>
    <property type="molecule type" value="Genomic_DNA"/>
</dbReference>
<accession>A0A543I4Z3</accession>
<feature type="region of interest" description="Disordered" evidence="1">
    <location>
        <begin position="31"/>
        <end position="86"/>
    </location>
</feature>
<keyword evidence="2" id="KW-0472">Membrane</keyword>
<feature type="transmembrane region" description="Helical" evidence="2">
    <location>
        <begin position="96"/>
        <end position="119"/>
    </location>
</feature>
<evidence type="ECO:0000313" key="5">
    <source>
        <dbReference type="Proteomes" id="UP000318331"/>
    </source>
</evidence>
<evidence type="ECO:0000313" key="4">
    <source>
        <dbReference type="EMBL" id="TQM65637.1"/>
    </source>
</evidence>
<gene>
    <name evidence="4" type="ORF">FB466_0444</name>
</gene>
<evidence type="ECO:0000256" key="1">
    <source>
        <dbReference type="SAM" id="MobiDB-lite"/>
    </source>
</evidence>
<feature type="domain" description="LytR/CpsA/Psr regulator C-terminal" evidence="3">
    <location>
        <begin position="152"/>
        <end position="241"/>
    </location>
</feature>
<reference evidence="4 5" key="1">
    <citation type="submission" date="2019-06" db="EMBL/GenBank/DDBJ databases">
        <title>Sequencing the genomes of 1000 actinobacteria strains.</title>
        <authorList>
            <person name="Klenk H.-P."/>
        </authorList>
    </citation>
    <scope>NUCLEOTIDE SEQUENCE [LARGE SCALE GENOMIC DNA]</scope>
    <source>
        <strain evidence="4 5">DSM 18031</strain>
    </source>
</reference>
<dbReference type="Proteomes" id="UP000318331">
    <property type="component" value="Unassembled WGS sequence"/>
</dbReference>
<keyword evidence="2" id="KW-1133">Transmembrane helix</keyword>